<gene>
    <name evidence="1" type="ORF">phi9183_ORF089</name>
</gene>
<protein>
    <submittedName>
        <fullName evidence="1">Uncharacterized protein</fullName>
    </submittedName>
</protein>
<accession>A0A7L7SM90</accession>
<keyword evidence="2" id="KW-1185">Reference proteome</keyword>
<evidence type="ECO:0000313" key="1">
    <source>
        <dbReference type="EMBL" id="QOC57582.1"/>
    </source>
</evidence>
<name>A0A7L7SM90_9CAUD</name>
<dbReference type="EMBL" id="MT939241">
    <property type="protein sequence ID" value="QOC57582.1"/>
    <property type="molecule type" value="Genomic_DNA"/>
</dbReference>
<reference evidence="1 2" key="1">
    <citation type="submission" date="2020-08" db="EMBL/GenBank/DDBJ databases">
        <authorList>
            <person name="Canfield G.S."/>
            <person name="Duerkop B.A."/>
        </authorList>
    </citation>
    <scope>NUCLEOTIDE SEQUENCE [LARGE SCALE GENOMIC DNA]</scope>
</reference>
<dbReference type="Proteomes" id="UP000516647">
    <property type="component" value="Segment"/>
</dbReference>
<proteinExistence type="predicted"/>
<organism evidence="1 2">
    <name type="scientific">Enterococcus phage 9183</name>
    <dbReference type="NCBI Taxonomy" id="2763102"/>
    <lineage>
        <taxon>Viruses</taxon>
        <taxon>Duplodnaviria</taxon>
        <taxon>Heunggongvirae</taxon>
        <taxon>Uroviricota</taxon>
        <taxon>Caudoviricetes</taxon>
        <taxon>Andrewesvirinae</taxon>
        <taxon>Denvervirus</taxon>
        <taxon>Denvervirus dv9183</taxon>
    </lineage>
</organism>
<evidence type="ECO:0000313" key="2">
    <source>
        <dbReference type="Proteomes" id="UP000516647"/>
    </source>
</evidence>
<sequence length="110" mass="11876">MAITAKNLKNEGQSIYLSGFDQTLTLKFNLNALYFLEKQYGDINKALEKIQNGQIKSLISITTAALNAGNPGREFTEDEVANGIDIGDLEPLSEALQELLGAEGNTNSPS</sequence>